<dbReference type="Pfam" id="PF00106">
    <property type="entry name" value="adh_short"/>
    <property type="match status" value="1"/>
</dbReference>
<dbReference type="PANTHER" id="PTHR43490:SF99">
    <property type="entry name" value="SHORT-CHAIN DEHYDROGENASE_REDUCTASE"/>
    <property type="match status" value="1"/>
</dbReference>
<gene>
    <name evidence="5" type="ORF">GCM10025867_08340</name>
</gene>
<keyword evidence="6" id="KW-1185">Reference proteome</keyword>
<keyword evidence="2" id="KW-0521">NADP</keyword>
<protein>
    <submittedName>
        <fullName evidence="5">Short-chain dehydrogenase</fullName>
    </submittedName>
</protein>
<organism evidence="5 6">
    <name type="scientific">Frondihabitans sucicola</name>
    <dbReference type="NCBI Taxonomy" id="1268041"/>
    <lineage>
        <taxon>Bacteria</taxon>
        <taxon>Bacillati</taxon>
        <taxon>Actinomycetota</taxon>
        <taxon>Actinomycetes</taxon>
        <taxon>Micrococcales</taxon>
        <taxon>Microbacteriaceae</taxon>
        <taxon>Frondihabitans</taxon>
    </lineage>
</organism>
<dbReference type="PRINTS" id="PR00080">
    <property type="entry name" value="SDRFAMILY"/>
</dbReference>
<name>A0ABM8GJM2_9MICO</name>
<keyword evidence="3" id="KW-0560">Oxidoreductase</keyword>
<evidence type="ECO:0000256" key="3">
    <source>
        <dbReference type="ARBA" id="ARBA00023002"/>
    </source>
</evidence>
<dbReference type="InterPro" id="IPR002347">
    <property type="entry name" value="SDR_fam"/>
</dbReference>
<dbReference type="Proteomes" id="UP001321486">
    <property type="component" value="Chromosome"/>
</dbReference>
<evidence type="ECO:0000313" key="6">
    <source>
        <dbReference type="Proteomes" id="UP001321486"/>
    </source>
</evidence>
<dbReference type="PRINTS" id="PR00081">
    <property type="entry name" value="GDHRDH"/>
</dbReference>
<evidence type="ECO:0000256" key="2">
    <source>
        <dbReference type="ARBA" id="ARBA00022857"/>
    </source>
</evidence>
<dbReference type="EMBL" id="AP027732">
    <property type="protein sequence ID" value="BDZ48593.1"/>
    <property type="molecule type" value="Genomic_DNA"/>
</dbReference>
<accession>A0ABM8GJM2</accession>
<dbReference type="SUPFAM" id="SSF51735">
    <property type="entry name" value="NAD(P)-binding Rossmann-fold domains"/>
    <property type="match status" value="1"/>
</dbReference>
<reference evidence="6" key="1">
    <citation type="journal article" date="2019" name="Int. J. Syst. Evol. Microbiol.">
        <title>The Global Catalogue of Microorganisms (GCM) 10K type strain sequencing project: providing services to taxonomists for standard genome sequencing and annotation.</title>
        <authorList>
            <consortium name="The Broad Institute Genomics Platform"/>
            <consortium name="The Broad Institute Genome Sequencing Center for Infectious Disease"/>
            <person name="Wu L."/>
            <person name="Ma J."/>
        </authorList>
    </citation>
    <scope>NUCLEOTIDE SEQUENCE [LARGE SCALE GENOMIC DNA]</scope>
    <source>
        <strain evidence="6">NBRC 108728</strain>
    </source>
</reference>
<evidence type="ECO:0000256" key="4">
    <source>
        <dbReference type="RuleBase" id="RU000363"/>
    </source>
</evidence>
<dbReference type="Gene3D" id="3.40.50.720">
    <property type="entry name" value="NAD(P)-binding Rossmann-like Domain"/>
    <property type="match status" value="1"/>
</dbReference>
<dbReference type="RefSeq" id="WP_286345555.1">
    <property type="nucleotide sequence ID" value="NZ_AP027732.1"/>
</dbReference>
<dbReference type="InterPro" id="IPR036291">
    <property type="entry name" value="NAD(P)-bd_dom_sf"/>
</dbReference>
<sequence>MTTTFITGANKGIGYETARQLIERGHRVILGARDADRGEKAAHELRARFVQIDISNDASVDAAFDDIQAHEGGIDVLINNAGILGPRNPPMGAVSGAVADQVLQTNVLGAVRTTHAFLPMLVRSPAPAIVNVSSSMGSFTRAIDPAAPENAYPLPFYQVSKAALNMLTVMYAQAYPTIKINAADPGGTDTDIMDHLGTQTVAEGSEAIVTLATLGANGPTGTFVTKDAVVPW</sequence>
<comment type="similarity">
    <text evidence="1 4">Belongs to the short-chain dehydrogenases/reductases (SDR) family.</text>
</comment>
<evidence type="ECO:0000256" key="1">
    <source>
        <dbReference type="ARBA" id="ARBA00006484"/>
    </source>
</evidence>
<proteinExistence type="inferred from homology"/>
<dbReference type="PANTHER" id="PTHR43490">
    <property type="entry name" value="(+)-NEOMENTHOL DEHYDROGENASE"/>
    <property type="match status" value="1"/>
</dbReference>
<evidence type="ECO:0000313" key="5">
    <source>
        <dbReference type="EMBL" id="BDZ48593.1"/>
    </source>
</evidence>